<feature type="domain" description="2Fe-2S ferredoxin-type" evidence="7">
    <location>
        <begin position="4"/>
        <end position="80"/>
    </location>
</feature>
<dbReference type="Gene3D" id="3.10.20.30">
    <property type="match status" value="1"/>
</dbReference>
<organism evidence="8 9">
    <name type="scientific">Candidatus Sulfotelmatobacter kueseliae</name>
    <dbReference type="NCBI Taxonomy" id="2042962"/>
    <lineage>
        <taxon>Bacteria</taxon>
        <taxon>Pseudomonadati</taxon>
        <taxon>Acidobacteriota</taxon>
        <taxon>Terriglobia</taxon>
        <taxon>Terriglobales</taxon>
        <taxon>Candidatus Korobacteraceae</taxon>
        <taxon>Candidatus Sulfotelmatobacter</taxon>
    </lineage>
</organism>
<dbReference type="InterPro" id="IPR002888">
    <property type="entry name" value="2Fe-2S-bd"/>
</dbReference>
<dbReference type="Gene3D" id="1.10.150.120">
    <property type="entry name" value="[2Fe-2S]-binding domain"/>
    <property type="match status" value="1"/>
</dbReference>
<evidence type="ECO:0000256" key="3">
    <source>
        <dbReference type="ARBA" id="ARBA00023002"/>
    </source>
</evidence>
<dbReference type="InterPro" id="IPR001041">
    <property type="entry name" value="2Fe-2S_ferredoxin-type"/>
</dbReference>
<evidence type="ECO:0000313" key="8">
    <source>
        <dbReference type="EMBL" id="SPF42476.1"/>
    </source>
</evidence>
<dbReference type="GO" id="GO:0046872">
    <property type="term" value="F:metal ion binding"/>
    <property type="evidence" value="ECO:0007669"/>
    <property type="project" value="UniProtKB-KW"/>
</dbReference>
<name>A0A2U3KS27_9BACT</name>
<dbReference type="FunFam" id="3.10.20.30:FF:000020">
    <property type="entry name" value="Xanthine dehydrogenase iron-sulfur subunit"/>
    <property type="match status" value="1"/>
</dbReference>
<feature type="compositionally biased region" description="Basic and acidic residues" evidence="6">
    <location>
        <begin position="166"/>
        <end position="180"/>
    </location>
</feature>
<sequence>MKKELIELRINGRAQELAIEPNALLLDVLRQDLGLTGSKRGCDDSSCGACTVLVDGAAMMSCTLLAASCEGQEITTIEGVSEHGSLAAIQKAYGDWGGAQCGYCTPGFIMTVKSLLAENPNPSESEVRAALSSNLCRCTGYNQMYEAIRAAIAEEQKGTLSSFARPDGRGRPSPHEHCHG</sequence>
<dbReference type="InterPro" id="IPR036884">
    <property type="entry name" value="2Fe-2S-bd_dom_sf"/>
</dbReference>
<dbReference type="OrthoDB" id="9796880at2"/>
<dbReference type="Pfam" id="PF00111">
    <property type="entry name" value="Fer2"/>
    <property type="match status" value="1"/>
</dbReference>
<dbReference type="GO" id="GO:0051537">
    <property type="term" value="F:2 iron, 2 sulfur cluster binding"/>
    <property type="evidence" value="ECO:0007669"/>
    <property type="project" value="UniProtKB-KW"/>
</dbReference>
<feature type="region of interest" description="Disordered" evidence="6">
    <location>
        <begin position="160"/>
        <end position="180"/>
    </location>
</feature>
<dbReference type="PROSITE" id="PS51085">
    <property type="entry name" value="2FE2S_FER_2"/>
    <property type="match status" value="1"/>
</dbReference>
<evidence type="ECO:0000256" key="1">
    <source>
        <dbReference type="ARBA" id="ARBA00022714"/>
    </source>
</evidence>
<dbReference type="Pfam" id="PF01799">
    <property type="entry name" value="Fer2_2"/>
    <property type="match status" value="1"/>
</dbReference>
<dbReference type="AlphaFoldDB" id="A0A2U3KS27"/>
<evidence type="ECO:0000256" key="4">
    <source>
        <dbReference type="ARBA" id="ARBA00023004"/>
    </source>
</evidence>
<evidence type="ECO:0000313" key="9">
    <source>
        <dbReference type="Proteomes" id="UP000238701"/>
    </source>
</evidence>
<keyword evidence="3" id="KW-0560">Oxidoreductase</keyword>
<dbReference type="PANTHER" id="PTHR44379:SF8">
    <property type="entry name" value="XANTHINE DEHYDROGENASE IRON-SULFUR-BINDING SUBUNIT XDHC-RELATED"/>
    <property type="match status" value="1"/>
</dbReference>
<accession>A0A2U3KS27</accession>
<evidence type="ECO:0000256" key="6">
    <source>
        <dbReference type="SAM" id="MobiDB-lite"/>
    </source>
</evidence>
<reference evidence="9" key="1">
    <citation type="submission" date="2018-02" db="EMBL/GenBank/DDBJ databases">
        <authorList>
            <person name="Hausmann B."/>
        </authorList>
    </citation>
    <scope>NUCLEOTIDE SEQUENCE [LARGE SCALE GENOMIC DNA]</scope>
    <source>
        <strain evidence="9">Peat soil MAG SbA1</strain>
    </source>
</reference>
<dbReference type="PANTHER" id="PTHR44379">
    <property type="entry name" value="OXIDOREDUCTASE WITH IRON-SULFUR SUBUNIT"/>
    <property type="match status" value="1"/>
</dbReference>
<evidence type="ECO:0000256" key="2">
    <source>
        <dbReference type="ARBA" id="ARBA00022723"/>
    </source>
</evidence>
<dbReference type="CDD" id="cd00207">
    <property type="entry name" value="fer2"/>
    <property type="match status" value="1"/>
</dbReference>
<keyword evidence="1" id="KW-0001">2Fe-2S</keyword>
<dbReference type="InterPro" id="IPR036010">
    <property type="entry name" value="2Fe-2S_ferredoxin-like_sf"/>
</dbReference>
<keyword evidence="4" id="KW-0408">Iron</keyword>
<dbReference type="Proteomes" id="UP000238701">
    <property type="component" value="Unassembled WGS sequence"/>
</dbReference>
<dbReference type="SUPFAM" id="SSF47741">
    <property type="entry name" value="CO dehydrogenase ISP C-domain like"/>
    <property type="match status" value="1"/>
</dbReference>
<dbReference type="InterPro" id="IPR012675">
    <property type="entry name" value="Beta-grasp_dom_sf"/>
</dbReference>
<dbReference type="EMBL" id="OMOD01000140">
    <property type="protein sequence ID" value="SPF42476.1"/>
    <property type="molecule type" value="Genomic_DNA"/>
</dbReference>
<keyword evidence="5" id="KW-0411">Iron-sulfur</keyword>
<proteinExistence type="predicted"/>
<evidence type="ECO:0000256" key="5">
    <source>
        <dbReference type="ARBA" id="ARBA00023014"/>
    </source>
</evidence>
<protein>
    <submittedName>
        <fullName evidence="8">Xanthine dehydrogenase, Fe-S binding subunit</fullName>
    </submittedName>
</protein>
<dbReference type="GO" id="GO:0016491">
    <property type="term" value="F:oxidoreductase activity"/>
    <property type="evidence" value="ECO:0007669"/>
    <property type="project" value="UniProtKB-KW"/>
</dbReference>
<evidence type="ECO:0000259" key="7">
    <source>
        <dbReference type="PROSITE" id="PS51085"/>
    </source>
</evidence>
<dbReference type="SUPFAM" id="SSF54292">
    <property type="entry name" value="2Fe-2S ferredoxin-like"/>
    <property type="match status" value="1"/>
</dbReference>
<gene>
    <name evidence="8" type="primary">xdhC</name>
    <name evidence="8" type="ORF">SBA1_460073</name>
</gene>
<keyword evidence="2" id="KW-0479">Metal-binding</keyword>
<dbReference type="InterPro" id="IPR051452">
    <property type="entry name" value="Diverse_Oxidoreductases"/>
</dbReference>